<dbReference type="InterPro" id="IPR013783">
    <property type="entry name" value="Ig-like_fold"/>
</dbReference>
<keyword evidence="10 20" id="KW-0418">Kinase</keyword>
<evidence type="ECO:0000256" key="24">
    <source>
        <dbReference type="PROSITE-ProRule" id="PRU10141"/>
    </source>
</evidence>
<keyword evidence="15 23" id="KW-1015">Disulfide bond</keyword>
<feature type="compositionally biased region" description="Polar residues" evidence="25">
    <location>
        <begin position="782"/>
        <end position="791"/>
    </location>
</feature>
<feature type="domain" description="Ig-like" evidence="28">
    <location>
        <begin position="130"/>
        <end position="229"/>
    </location>
</feature>
<evidence type="ECO:0000256" key="11">
    <source>
        <dbReference type="ARBA" id="ARBA00022840"/>
    </source>
</evidence>
<evidence type="ECO:0000256" key="26">
    <source>
        <dbReference type="SAM" id="Phobius"/>
    </source>
</evidence>
<dbReference type="FunFam" id="2.60.40.10:FF:000016">
    <property type="entry name" value="Fibroblast growth factor receptor"/>
    <property type="match status" value="1"/>
</dbReference>
<evidence type="ECO:0000256" key="20">
    <source>
        <dbReference type="PIRNR" id="PIRNR000628"/>
    </source>
</evidence>
<dbReference type="PRINTS" id="PR00109">
    <property type="entry name" value="TYRKINASE"/>
</dbReference>
<dbReference type="GO" id="GO:0030154">
    <property type="term" value="P:cell differentiation"/>
    <property type="evidence" value="ECO:0007669"/>
    <property type="project" value="UniProtKB-ARBA"/>
</dbReference>
<keyword evidence="13 20" id="KW-0472">Membrane</keyword>
<dbReference type="InterPro" id="IPR000719">
    <property type="entry name" value="Prot_kinase_dom"/>
</dbReference>
<dbReference type="FunFam" id="1.10.510.10:FF:000007">
    <property type="entry name" value="Fibroblast growth factor receptor"/>
    <property type="match status" value="1"/>
</dbReference>
<dbReference type="InterPro" id="IPR013098">
    <property type="entry name" value="Ig_I-set"/>
</dbReference>
<comment type="catalytic activity">
    <reaction evidence="19 20">
        <text>L-tyrosyl-[protein] + ATP = O-phospho-L-tyrosyl-[protein] + ADP + H(+)</text>
        <dbReference type="Rhea" id="RHEA:10596"/>
        <dbReference type="Rhea" id="RHEA-COMP:10136"/>
        <dbReference type="Rhea" id="RHEA-COMP:20101"/>
        <dbReference type="ChEBI" id="CHEBI:15378"/>
        <dbReference type="ChEBI" id="CHEBI:30616"/>
        <dbReference type="ChEBI" id="CHEBI:46858"/>
        <dbReference type="ChEBI" id="CHEBI:61978"/>
        <dbReference type="ChEBI" id="CHEBI:456216"/>
        <dbReference type="EC" id="2.7.10.1"/>
    </reaction>
</comment>
<dbReference type="GO" id="GO:1902036">
    <property type="term" value="P:regulation of hematopoietic stem cell differentiation"/>
    <property type="evidence" value="ECO:0007669"/>
    <property type="project" value="UniProtKB-ARBA"/>
</dbReference>
<dbReference type="FunFam" id="3.30.200.20:FF:000011">
    <property type="entry name" value="Fibroblast growth factor receptor"/>
    <property type="match status" value="1"/>
</dbReference>
<evidence type="ECO:0000256" key="25">
    <source>
        <dbReference type="SAM" id="MobiDB-lite"/>
    </source>
</evidence>
<evidence type="ECO:0000256" key="13">
    <source>
        <dbReference type="ARBA" id="ARBA00023136"/>
    </source>
</evidence>
<feature type="domain" description="Ig-like" evidence="28">
    <location>
        <begin position="238"/>
        <end position="318"/>
    </location>
</feature>
<dbReference type="PIRSF" id="PIRSF000628">
    <property type="entry name" value="FGFR"/>
    <property type="match status" value="1"/>
</dbReference>
<feature type="disulfide bond" evidence="23">
    <location>
        <begin position="52"/>
        <end position="98"/>
    </location>
</feature>
<dbReference type="SMART" id="SM00409">
    <property type="entry name" value="IG"/>
    <property type="match status" value="3"/>
</dbReference>
<dbReference type="InterPro" id="IPR003599">
    <property type="entry name" value="Ig_sub"/>
</dbReference>
<dbReference type="AlphaFoldDB" id="A0A8C6UWY8"/>
<accession>A0A8C6UWY8</accession>
<feature type="domain" description="Protein kinase" evidence="27">
    <location>
        <begin position="451"/>
        <end position="730"/>
    </location>
</feature>
<evidence type="ECO:0000256" key="21">
    <source>
        <dbReference type="PIRSR" id="PIRSR000628-1"/>
    </source>
</evidence>
<dbReference type="PANTHER" id="PTHR24416:SF505">
    <property type="entry name" value="FIBROBLAST GROWTH FACTOR RECEPTOR 3"/>
    <property type="match status" value="1"/>
</dbReference>
<evidence type="ECO:0000256" key="7">
    <source>
        <dbReference type="ARBA" id="ARBA00022729"/>
    </source>
</evidence>
<dbReference type="Gene3D" id="6.10.250.1740">
    <property type="match status" value="1"/>
</dbReference>
<evidence type="ECO:0000256" key="9">
    <source>
        <dbReference type="ARBA" id="ARBA00022741"/>
    </source>
</evidence>
<dbReference type="GO" id="GO:0008284">
    <property type="term" value="P:positive regulation of cell population proliferation"/>
    <property type="evidence" value="ECO:0007669"/>
    <property type="project" value="InterPro"/>
</dbReference>
<dbReference type="PANTHER" id="PTHR24416">
    <property type="entry name" value="TYROSINE-PROTEIN KINASE RECEPTOR"/>
    <property type="match status" value="1"/>
</dbReference>
<dbReference type="Gene3D" id="2.60.40.10">
    <property type="entry name" value="Immunoglobulins"/>
    <property type="match status" value="3"/>
</dbReference>
<dbReference type="FunFam" id="2.60.40.10:FF:000423">
    <property type="entry name" value="Fibroblast growth factor receptor"/>
    <property type="match status" value="1"/>
</dbReference>
<dbReference type="InterPro" id="IPR011009">
    <property type="entry name" value="Kinase-like_dom_sf"/>
</dbReference>
<evidence type="ECO:0000256" key="8">
    <source>
        <dbReference type="ARBA" id="ARBA00022737"/>
    </source>
</evidence>
<dbReference type="SUPFAM" id="SSF56112">
    <property type="entry name" value="Protein kinase-like (PK-like)"/>
    <property type="match status" value="1"/>
</dbReference>
<comment type="similarity">
    <text evidence="20">Belongs to the protein kinase superfamily. Tyr protein kinase family. Fibroblast growth factor receptor subfamily.</text>
</comment>
<evidence type="ECO:0000256" key="18">
    <source>
        <dbReference type="ARBA" id="ARBA00023319"/>
    </source>
</evidence>
<dbReference type="Ensembl" id="ENSNMLT00000047674.1">
    <property type="protein sequence ID" value="ENSNMLP00000042932.1"/>
    <property type="gene ID" value="ENSNMLG00000025585.1"/>
</dbReference>
<keyword evidence="3" id="KW-0597">Phosphoprotein</keyword>
<keyword evidence="30" id="KW-1185">Reference proteome</keyword>
<feature type="region of interest" description="Disordered" evidence="25">
    <location>
        <begin position="118"/>
        <end position="137"/>
    </location>
</feature>
<dbReference type="CDD" id="cd04974">
    <property type="entry name" value="IgI_3_FGFR"/>
    <property type="match status" value="1"/>
</dbReference>
<dbReference type="PROSITE" id="PS50011">
    <property type="entry name" value="PROTEIN_KINASE_DOM"/>
    <property type="match status" value="1"/>
</dbReference>
<evidence type="ECO:0000256" key="1">
    <source>
        <dbReference type="ARBA" id="ARBA00004251"/>
    </source>
</evidence>
<dbReference type="InterPro" id="IPR020635">
    <property type="entry name" value="Tyr_kinase_cat_dom"/>
</dbReference>
<reference evidence="29" key="1">
    <citation type="submission" date="2025-08" db="UniProtKB">
        <authorList>
            <consortium name="Ensembl"/>
        </authorList>
    </citation>
    <scope>IDENTIFICATION</scope>
</reference>
<keyword evidence="2" id="KW-1003">Cell membrane</keyword>
<dbReference type="GO" id="GO:0010604">
    <property type="term" value="P:positive regulation of macromolecule metabolic process"/>
    <property type="evidence" value="ECO:0007669"/>
    <property type="project" value="UniProtKB-ARBA"/>
</dbReference>
<dbReference type="InterPro" id="IPR001245">
    <property type="entry name" value="Ser-Thr/Tyr_kinase_cat_dom"/>
</dbReference>
<dbReference type="Pfam" id="PF13927">
    <property type="entry name" value="Ig_3"/>
    <property type="match status" value="2"/>
</dbReference>
<evidence type="ECO:0000256" key="6">
    <source>
        <dbReference type="ARBA" id="ARBA00022703"/>
    </source>
</evidence>
<keyword evidence="11 20" id="KW-0067">ATP-binding</keyword>
<evidence type="ECO:0000259" key="27">
    <source>
        <dbReference type="PROSITE" id="PS50011"/>
    </source>
</evidence>
<keyword evidence="18" id="KW-0393">Immunoglobulin domain</keyword>
<dbReference type="Pfam" id="PF07714">
    <property type="entry name" value="PK_Tyr_Ser-Thr"/>
    <property type="match status" value="1"/>
</dbReference>
<feature type="disulfide bond" evidence="23">
    <location>
        <begin position="161"/>
        <end position="213"/>
    </location>
</feature>
<keyword evidence="8" id="KW-0677">Repeat</keyword>
<feature type="binding site" evidence="22 24">
    <location>
        <position position="487"/>
    </location>
    <ligand>
        <name>ATP</name>
        <dbReference type="ChEBI" id="CHEBI:30616"/>
    </ligand>
</feature>
<feature type="compositionally biased region" description="Polar residues" evidence="25">
    <location>
        <begin position="755"/>
        <end position="764"/>
    </location>
</feature>
<dbReference type="InterPro" id="IPR050122">
    <property type="entry name" value="RTK"/>
</dbReference>
<dbReference type="GO" id="GO:0005524">
    <property type="term" value="F:ATP binding"/>
    <property type="evidence" value="ECO:0007669"/>
    <property type="project" value="UniProtKB-UniRule"/>
</dbReference>
<name>A0A8C6UWY8_9GOBI</name>
<dbReference type="FunFam" id="2.60.40.10:FF:000020">
    <property type="entry name" value="Fibroblast growth factor receptor"/>
    <property type="match status" value="1"/>
</dbReference>
<feature type="binding site" evidence="22">
    <location>
        <position position="600"/>
    </location>
    <ligand>
        <name>ATP</name>
        <dbReference type="ChEBI" id="CHEBI:30616"/>
    </ligand>
</feature>
<dbReference type="SMART" id="SM00408">
    <property type="entry name" value="IGc2"/>
    <property type="match status" value="3"/>
</dbReference>
<feature type="binding site" evidence="22">
    <location>
        <begin position="535"/>
        <end position="537"/>
    </location>
    <ligand>
        <name>ATP</name>
        <dbReference type="ChEBI" id="CHEBI:30616"/>
    </ligand>
</feature>
<keyword evidence="5 26" id="KW-0812">Transmembrane</keyword>
<dbReference type="GO" id="GO:0017134">
    <property type="term" value="F:fibroblast growth factor binding"/>
    <property type="evidence" value="ECO:0007669"/>
    <property type="project" value="TreeGrafter"/>
</dbReference>
<keyword evidence="7" id="KW-0732">Signal</keyword>
<evidence type="ECO:0000256" key="3">
    <source>
        <dbReference type="ARBA" id="ARBA00022553"/>
    </source>
</evidence>
<evidence type="ECO:0000256" key="10">
    <source>
        <dbReference type="ARBA" id="ARBA00022777"/>
    </source>
</evidence>
<evidence type="ECO:0000256" key="2">
    <source>
        <dbReference type="ARBA" id="ARBA00022475"/>
    </source>
</evidence>
<dbReference type="SMART" id="SM00219">
    <property type="entry name" value="TyrKc"/>
    <property type="match status" value="1"/>
</dbReference>
<feature type="binding site" evidence="22">
    <location>
        <position position="541"/>
    </location>
    <ligand>
        <name>ATP</name>
        <dbReference type="ChEBI" id="CHEBI:30616"/>
    </ligand>
</feature>
<feature type="binding site" evidence="22">
    <location>
        <position position="614"/>
    </location>
    <ligand>
        <name>ATP</name>
        <dbReference type="ChEBI" id="CHEBI:30616"/>
    </ligand>
</feature>
<evidence type="ECO:0000256" key="5">
    <source>
        <dbReference type="ARBA" id="ARBA00022692"/>
    </source>
</evidence>
<keyword evidence="6" id="KW-0053">Apoptosis</keyword>
<dbReference type="Proteomes" id="UP000694523">
    <property type="component" value="Unplaced"/>
</dbReference>
<dbReference type="InterPro" id="IPR016248">
    <property type="entry name" value="FGF_rcpt_fam"/>
</dbReference>
<dbReference type="InterPro" id="IPR003598">
    <property type="entry name" value="Ig_sub2"/>
</dbReference>
<evidence type="ECO:0000256" key="17">
    <source>
        <dbReference type="ARBA" id="ARBA00023180"/>
    </source>
</evidence>
<keyword evidence="9 20" id="KW-0547">Nucleotide-binding</keyword>
<dbReference type="EC" id="2.7.10.1" evidence="20"/>
<feature type="transmembrane region" description="Helical" evidence="26">
    <location>
        <begin position="354"/>
        <end position="374"/>
    </location>
</feature>
<feature type="compositionally biased region" description="Acidic residues" evidence="25">
    <location>
        <begin position="121"/>
        <end position="134"/>
    </location>
</feature>
<dbReference type="PROSITE" id="PS00109">
    <property type="entry name" value="PROTEIN_KINASE_TYR"/>
    <property type="match status" value="1"/>
</dbReference>
<dbReference type="GO" id="GO:0043235">
    <property type="term" value="C:receptor complex"/>
    <property type="evidence" value="ECO:0007669"/>
    <property type="project" value="TreeGrafter"/>
</dbReference>
<evidence type="ECO:0000256" key="15">
    <source>
        <dbReference type="ARBA" id="ARBA00023157"/>
    </source>
</evidence>
<dbReference type="InterPro" id="IPR008266">
    <property type="entry name" value="Tyr_kinase_AS"/>
</dbReference>
<evidence type="ECO:0000256" key="16">
    <source>
        <dbReference type="ARBA" id="ARBA00023170"/>
    </source>
</evidence>
<dbReference type="PROSITE" id="PS50835">
    <property type="entry name" value="IG_LIKE"/>
    <property type="match status" value="3"/>
</dbReference>
<dbReference type="CDD" id="cd05857">
    <property type="entry name" value="IgI_2_FGFR"/>
    <property type="match status" value="1"/>
</dbReference>
<reference evidence="29" key="2">
    <citation type="submission" date="2025-09" db="UniProtKB">
        <authorList>
            <consortium name="Ensembl"/>
        </authorList>
    </citation>
    <scope>IDENTIFICATION</scope>
</reference>
<evidence type="ECO:0000256" key="23">
    <source>
        <dbReference type="PIRSR" id="PIRSR000628-3"/>
    </source>
</evidence>
<dbReference type="Gene3D" id="1.10.510.10">
    <property type="entry name" value="Transferase(Phosphotransferase) domain 1"/>
    <property type="match status" value="1"/>
</dbReference>
<keyword evidence="16 20" id="KW-0675">Receptor</keyword>
<dbReference type="GO" id="GO:0005007">
    <property type="term" value="F:fibroblast growth factor receptor activity"/>
    <property type="evidence" value="ECO:0007669"/>
    <property type="project" value="InterPro"/>
</dbReference>
<sequence length="791" mass="89128">MNAVCLVVVVQGLVAQIPNSQKLCFTEFKLSSEAAFLEDFVLGMGDTLEMSCDAPDPSKPVVWFKDGLSLVSHNRTRVGQRMLRIINVSYEDSGVYSCRTVHNNALVSNYTIRVTDSLSSGDDEDYDEDPEDSEAPYWTRPERMDKKLLAVPAANTVKFRCAADGNPTPTIHWLKNGKEFKGEQRMGGIKLRHQQWSLVMESAVPSDRGNYTCVVQNKYGTITHTYQLDVLERSPHRPILQAGLPANQTVVLGSDVEFHCKVYSDAQPHIQWLKHIEVNGSRYAPDGAPFVNILKVSVRELKIFNVTEKDAGKYLCRAFNFVGKSQRAFWLKIHKPGKDKRRFDLGSRDDYADILIYVTGCVLVILTVVIIVLCRMRMTNQKTLPTPPVQKLSKFPLKRQQVSLDSNSSMNSNTPLVRIARLSSSDGPMLAHVSELELPSDPKWEFPRTRLTLGKPLGEGCFGQVVMAEAVGIDKEKPNKPLTVAAKMLKDDATDKDLSDLVSEMEMMKMIGKHKNIINLLGACTQDGPLYVLVEYASKGNLREYLRARRPPGMDYSFDTCKIPDEQLTFKDLVSCAYQVARGMEYLASQKCIHRDLAARNVLVTEDNVMKIADFGLARDVHNIDYYKKTTNGRLPVKWMAPEALFDRVYTHQSDVWSYGVLLWEIFTLGGSPYPGIPVEELFKLLKEGHRMDKPANCTHELYMIMRECWHAVPSQRPTFRQLVEDHDRILSMTSTDEYLDLSVPFEQYSPTCPDSNSTCSSGDDSVFAHDPLPDEPCLPKQLSSNGAIRT</sequence>
<feature type="disulfide bond" evidence="23">
    <location>
        <begin position="260"/>
        <end position="316"/>
    </location>
</feature>
<dbReference type="Pfam" id="PF07679">
    <property type="entry name" value="I-set"/>
    <property type="match status" value="1"/>
</dbReference>
<feature type="binding site" evidence="22">
    <location>
        <begin position="457"/>
        <end position="463"/>
    </location>
    <ligand>
        <name>ATP</name>
        <dbReference type="ChEBI" id="CHEBI:30616"/>
    </ligand>
</feature>
<organism evidence="29 30">
    <name type="scientific">Neogobius melanostomus</name>
    <name type="common">round goby</name>
    <dbReference type="NCBI Taxonomy" id="47308"/>
    <lineage>
        <taxon>Eukaryota</taxon>
        <taxon>Metazoa</taxon>
        <taxon>Chordata</taxon>
        <taxon>Craniata</taxon>
        <taxon>Vertebrata</taxon>
        <taxon>Euteleostomi</taxon>
        <taxon>Actinopterygii</taxon>
        <taxon>Neopterygii</taxon>
        <taxon>Teleostei</taxon>
        <taxon>Neoteleostei</taxon>
        <taxon>Acanthomorphata</taxon>
        <taxon>Gobiaria</taxon>
        <taxon>Gobiiformes</taxon>
        <taxon>Gobioidei</taxon>
        <taxon>Gobiidae</taxon>
        <taxon>Benthophilinae</taxon>
        <taxon>Neogobiini</taxon>
        <taxon>Neogobius</taxon>
    </lineage>
</organism>
<feature type="region of interest" description="Disordered" evidence="25">
    <location>
        <begin position="755"/>
        <end position="791"/>
    </location>
</feature>
<dbReference type="GO" id="GO:0006915">
    <property type="term" value="P:apoptotic process"/>
    <property type="evidence" value="ECO:0007669"/>
    <property type="project" value="UniProtKB-KW"/>
</dbReference>
<keyword evidence="14 20" id="KW-0829">Tyrosine-protein kinase</keyword>
<feature type="active site" description="Proton acceptor" evidence="21">
    <location>
        <position position="596"/>
    </location>
</feature>
<dbReference type="Gene3D" id="3.30.200.20">
    <property type="entry name" value="Phosphorylase Kinase, domain 1"/>
    <property type="match status" value="1"/>
</dbReference>
<dbReference type="PROSITE" id="PS00107">
    <property type="entry name" value="PROTEIN_KINASE_ATP"/>
    <property type="match status" value="1"/>
</dbReference>
<evidence type="ECO:0000256" key="4">
    <source>
        <dbReference type="ARBA" id="ARBA00022679"/>
    </source>
</evidence>
<comment type="subcellular location">
    <subcellularLocation>
        <location evidence="1">Cell membrane</location>
        <topology evidence="1">Single-pass type I membrane protein</topology>
    </subcellularLocation>
</comment>
<dbReference type="InterPro" id="IPR007110">
    <property type="entry name" value="Ig-like_dom"/>
</dbReference>
<keyword evidence="4 20" id="KW-0808">Transferase</keyword>
<dbReference type="GO" id="GO:0043410">
    <property type="term" value="P:positive regulation of MAPK cascade"/>
    <property type="evidence" value="ECO:0007669"/>
    <property type="project" value="TreeGrafter"/>
</dbReference>
<dbReference type="GO" id="GO:0080090">
    <property type="term" value="P:regulation of primary metabolic process"/>
    <property type="evidence" value="ECO:0007669"/>
    <property type="project" value="UniProtKB-ARBA"/>
</dbReference>
<evidence type="ECO:0000259" key="28">
    <source>
        <dbReference type="PROSITE" id="PS50835"/>
    </source>
</evidence>
<protein>
    <recommendedName>
        <fullName evidence="20">Fibroblast growth factor receptor</fullName>
        <ecNumber evidence="20">2.7.10.1</ecNumber>
    </recommendedName>
</protein>
<evidence type="ECO:0000256" key="12">
    <source>
        <dbReference type="ARBA" id="ARBA00022989"/>
    </source>
</evidence>
<evidence type="ECO:0000256" key="22">
    <source>
        <dbReference type="PIRSR" id="PIRSR000628-2"/>
    </source>
</evidence>
<keyword evidence="12 26" id="KW-1133">Transmembrane helix</keyword>
<dbReference type="InterPro" id="IPR017441">
    <property type="entry name" value="Protein_kinase_ATP_BS"/>
</dbReference>
<dbReference type="GO" id="GO:0005886">
    <property type="term" value="C:plasma membrane"/>
    <property type="evidence" value="ECO:0007669"/>
    <property type="project" value="UniProtKB-SubCell"/>
</dbReference>
<proteinExistence type="inferred from homology"/>
<keyword evidence="17" id="KW-0325">Glycoprotein</keyword>
<dbReference type="InterPro" id="IPR036179">
    <property type="entry name" value="Ig-like_dom_sf"/>
</dbReference>
<evidence type="ECO:0000313" key="29">
    <source>
        <dbReference type="Ensembl" id="ENSNMLP00000042932.1"/>
    </source>
</evidence>
<evidence type="ECO:0000256" key="14">
    <source>
        <dbReference type="ARBA" id="ARBA00023137"/>
    </source>
</evidence>
<dbReference type="SUPFAM" id="SSF48726">
    <property type="entry name" value="Immunoglobulin"/>
    <property type="match status" value="3"/>
</dbReference>
<dbReference type="CDD" id="cd05100">
    <property type="entry name" value="PTKc_FGFR3"/>
    <property type="match status" value="1"/>
</dbReference>
<evidence type="ECO:0000256" key="19">
    <source>
        <dbReference type="ARBA" id="ARBA00051243"/>
    </source>
</evidence>
<feature type="domain" description="Ig-like" evidence="28">
    <location>
        <begin position="18"/>
        <end position="115"/>
    </location>
</feature>
<evidence type="ECO:0000313" key="30">
    <source>
        <dbReference type="Proteomes" id="UP000694523"/>
    </source>
</evidence>